<dbReference type="Gene3D" id="3.90.280.10">
    <property type="entry name" value="PEBP-like"/>
    <property type="match status" value="1"/>
</dbReference>
<dbReference type="InterPro" id="IPR008914">
    <property type="entry name" value="PEBP"/>
</dbReference>
<dbReference type="PANTHER" id="PTHR11362">
    <property type="entry name" value="PHOSPHATIDYLETHANOLAMINE-BINDING PROTEIN"/>
    <property type="match status" value="1"/>
</dbReference>
<evidence type="ECO:0000313" key="2">
    <source>
        <dbReference type="EMBL" id="PWN23233.1"/>
    </source>
</evidence>
<accession>A0A316UH24</accession>
<dbReference type="AlphaFoldDB" id="A0A316UH24"/>
<feature type="compositionally biased region" description="Low complexity" evidence="1">
    <location>
        <begin position="33"/>
        <end position="56"/>
    </location>
</feature>
<dbReference type="GeneID" id="37010833"/>
<dbReference type="SUPFAM" id="SSF49777">
    <property type="entry name" value="PEBP-like"/>
    <property type="match status" value="1"/>
</dbReference>
<feature type="region of interest" description="Disordered" evidence="1">
    <location>
        <begin position="360"/>
        <end position="384"/>
    </location>
</feature>
<protein>
    <submittedName>
        <fullName evidence="2">PEBP-like protein</fullName>
    </submittedName>
</protein>
<dbReference type="Gene3D" id="1.20.58.1180">
    <property type="match status" value="1"/>
</dbReference>
<feature type="region of interest" description="Disordered" evidence="1">
    <location>
        <begin position="1"/>
        <end position="59"/>
    </location>
</feature>
<dbReference type="STRING" id="1684307.A0A316UH24"/>
<gene>
    <name evidence="2" type="ORF">BCV69DRAFT_112693</name>
</gene>
<dbReference type="InterPro" id="IPR036610">
    <property type="entry name" value="PEBP-like_sf"/>
</dbReference>
<dbReference type="PANTHER" id="PTHR11362:SF82">
    <property type="entry name" value="PHOSPHATIDYLETHANOLAMINE-BINDING PROTEIN 4"/>
    <property type="match status" value="1"/>
</dbReference>
<dbReference type="OrthoDB" id="2153661at2759"/>
<proteinExistence type="predicted"/>
<feature type="compositionally biased region" description="Polar residues" evidence="1">
    <location>
        <begin position="189"/>
        <end position="198"/>
    </location>
</feature>
<feature type="compositionally biased region" description="Low complexity" evidence="1">
    <location>
        <begin position="1"/>
        <end position="17"/>
    </location>
</feature>
<dbReference type="Proteomes" id="UP000245942">
    <property type="component" value="Unassembled WGS sequence"/>
</dbReference>
<dbReference type="RefSeq" id="XP_025350393.1">
    <property type="nucleotide sequence ID" value="XM_025489099.1"/>
</dbReference>
<keyword evidence="3" id="KW-1185">Reference proteome</keyword>
<dbReference type="EMBL" id="KZ819322">
    <property type="protein sequence ID" value="PWN23233.1"/>
    <property type="molecule type" value="Genomic_DNA"/>
</dbReference>
<organism evidence="2 3">
    <name type="scientific">Pseudomicrostroma glucosiphilum</name>
    <dbReference type="NCBI Taxonomy" id="1684307"/>
    <lineage>
        <taxon>Eukaryota</taxon>
        <taxon>Fungi</taxon>
        <taxon>Dikarya</taxon>
        <taxon>Basidiomycota</taxon>
        <taxon>Ustilaginomycotina</taxon>
        <taxon>Exobasidiomycetes</taxon>
        <taxon>Microstromatales</taxon>
        <taxon>Microstromatales incertae sedis</taxon>
        <taxon>Pseudomicrostroma</taxon>
    </lineage>
</organism>
<name>A0A316UH24_9BASI</name>
<sequence length="384" mass="41845">MASLQRTSRASSRAIRSLLHQSQRNLATHAAASSSSSSSSSSSEPSSSSSSSSSWSPRLAPGVSPAYDEALHFISSHQASLKRRITELQSSAPASPETAAVIESLTVASQINDPQVRWAFENTAEDNLDLKSPVVRHLRERAWRKCGSLDKLIERLRDQYVLPDSVASIVPTVDVQLILGSPTGPGVSDHTSQGSTPAPSGDVLPGVLLDQRHLVEQPILRLTSFNGKEGKKYSLLMVDLDRPDEEGKLVTHAHWIVTDISLSASQPRLLTPGSLLGGQAALPYVAPYPAKGSAKHRYVTLLAEQTSSASPTAPVKRSNFELRDYLSANGLEPVGIHFFRSEWTEGSKESISKVWKSLQGEEEGKEEVWGTLGRRERKKRQEVW</sequence>
<reference evidence="2 3" key="1">
    <citation type="journal article" date="2018" name="Mol. Biol. Evol.">
        <title>Broad Genomic Sampling Reveals a Smut Pathogenic Ancestry of the Fungal Clade Ustilaginomycotina.</title>
        <authorList>
            <person name="Kijpornyongpan T."/>
            <person name="Mondo S.J."/>
            <person name="Barry K."/>
            <person name="Sandor L."/>
            <person name="Lee J."/>
            <person name="Lipzen A."/>
            <person name="Pangilinan J."/>
            <person name="LaButti K."/>
            <person name="Hainaut M."/>
            <person name="Henrissat B."/>
            <person name="Grigoriev I.V."/>
            <person name="Spatafora J.W."/>
            <person name="Aime M.C."/>
        </authorList>
    </citation>
    <scope>NUCLEOTIDE SEQUENCE [LARGE SCALE GENOMIC DNA]</scope>
    <source>
        <strain evidence="2 3">MCA 4718</strain>
    </source>
</reference>
<feature type="region of interest" description="Disordered" evidence="1">
    <location>
        <begin position="181"/>
        <end position="202"/>
    </location>
</feature>
<evidence type="ECO:0000256" key="1">
    <source>
        <dbReference type="SAM" id="MobiDB-lite"/>
    </source>
</evidence>
<evidence type="ECO:0000313" key="3">
    <source>
        <dbReference type="Proteomes" id="UP000245942"/>
    </source>
</evidence>
<dbReference type="CDD" id="cd00866">
    <property type="entry name" value="PEBP_euk"/>
    <property type="match status" value="1"/>
</dbReference>
<dbReference type="Pfam" id="PF01161">
    <property type="entry name" value="PBP"/>
    <property type="match status" value="1"/>
</dbReference>
<dbReference type="InterPro" id="IPR035810">
    <property type="entry name" value="PEBP_euk"/>
</dbReference>